<dbReference type="GO" id="GO:0008608">
    <property type="term" value="P:attachment of spindle microtubules to kinetochore"/>
    <property type="evidence" value="ECO:0007669"/>
    <property type="project" value="UniProtKB-ARBA"/>
</dbReference>
<keyword evidence="8 18" id="KW-0418">Kinase</keyword>
<evidence type="ECO:0000256" key="10">
    <source>
        <dbReference type="ARBA" id="ARBA00022838"/>
    </source>
</evidence>
<evidence type="ECO:0000256" key="14">
    <source>
        <dbReference type="ARBA" id="ARBA00048679"/>
    </source>
</evidence>
<evidence type="ECO:0000256" key="8">
    <source>
        <dbReference type="ARBA" id="ARBA00022777"/>
    </source>
</evidence>
<dbReference type="GO" id="GO:0005524">
    <property type="term" value="F:ATP binding"/>
    <property type="evidence" value="ECO:0007669"/>
    <property type="project" value="UniProtKB-UniRule"/>
</dbReference>
<keyword evidence="10" id="KW-0995">Kinetochore</keyword>
<evidence type="ECO:0000256" key="2">
    <source>
        <dbReference type="ARBA" id="ARBA00012513"/>
    </source>
</evidence>
<dbReference type="GO" id="GO:0072479">
    <property type="term" value="P:response to mitotic cell cycle spindle assembly checkpoint signaling"/>
    <property type="evidence" value="ECO:0007669"/>
    <property type="project" value="UniProtKB-ARBA"/>
</dbReference>
<keyword evidence="6 18" id="KW-0808">Transferase</keyword>
<dbReference type="FunFam" id="1.10.510.10:FF:000235">
    <property type="entry name" value="Serine/threonine-protein kinase ark1"/>
    <property type="match status" value="1"/>
</dbReference>
<evidence type="ECO:0000259" key="20">
    <source>
        <dbReference type="PROSITE" id="PS50011"/>
    </source>
</evidence>
<evidence type="ECO:0000256" key="18">
    <source>
        <dbReference type="RuleBase" id="RU367134"/>
    </source>
</evidence>
<dbReference type="OrthoDB" id="377346at2759"/>
<evidence type="ECO:0000256" key="9">
    <source>
        <dbReference type="ARBA" id="ARBA00022829"/>
    </source>
</evidence>
<dbReference type="SUPFAM" id="SSF56112">
    <property type="entry name" value="Protein kinase-like (PK-like)"/>
    <property type="match status" value="1"/>
</dbReference>
<dbReference type="CDD" id="cd14007">
    <property type="entry name" value="STKc_Aurora"/>
    <property type="match status" value="1"/>
</dbReference>
<protein>
    <recommendedName>
        <fullName evidence="3 18">Aurora kinase</fullName>
        <ecNumber evidence="2 18">2.7.11.1</ecNumber>
    </recommendedName>
</protein>
<dbReference type="GO" id="GO:0004674">
    <property type="term" value="F:protein serine/threonine kinase activity"/>
    <property type="evidence" value="ECO:0007669"/>
    <property type="project" value="UniProtKB-KW"/>
</dbReference>
<evidence type="ECO:0000256" key="4">
    <source>
        <dbReference type="ARBA" id="ARBA00022454"/>
    </source>
</evidence>
<evidence type="ECO:0000256" key="15">
    <source>
        <dbReference type="PIRSR" id="PIRSR630616-1"/>
    </source>
</evidence>
<comment type="catalytic activity">
    <reaction evidence="13 18">
        <text>L-threonyl-[protein] + ATP = O-phospho-L-threonyl-[protein] + ADP + H(+)</text>
        <dbReference type="Rhea" id="RHEA:46608"/>
        <dbReference type="Rhea" id="RHEA-COMP:11060"/>
        <dbReference type="Rhea" id="RHEA-COMP:11605"/>
        <dbReference type="ChEBI" id="CHEBI:15378"/>
        <dbReference type="ChEBI" id="CHEBI:30013"/>
        <dbReference type="ChEBI" id="CHEBI:30616"/>
        <dbReference type="ChEBI" id="CHEBI:61977"/>
        <dbReference type="ChEBI" id="CHEBI:456216"/>
        <dbReference type="EC" id="2.7.11.1"/>
    </reaction>
</comment>
<comment type="similarity">
    <text evidence="18">Belongs to the protein kinase superfamily. Ser/Thr protein kinase family. Aurora subfamily.</text>
</comment>
<dbReference type="FunFam" id="3.30.200.20:FF:000042">
    <property type="entry name" value="Aurora kinase A"/>
    <property type="match status" value="1"/>
</dbReference>
<keyword evidence="4" id="KW-0158">Chromosome</keyword>
<comment type="catalytic activity">
    <reaction evidence="14 18">
        <text>L-seryl-[protein] + ATP = O-phospho-L-seryl-[protein] + ADP + H(+)</text>
        <dbReference type="Rhea" id="RHEA:17989"/>
        <dbReference type="Rhea" id="RHEA-COMP:9863"/>
        <dbReference type="Rhea" id="RHEA-COMP:11604"/>
        <dbReference type="ChEBI" id="CHEBI:15378"/>
        <dbReference type="ChEBI" id="CHEBI:29999"/>
        <dbReference type="ChEBI" id="CHEBI:30616"/>
        <dbReference type="ChEBI" id="CHEBI:83421"/>
        <dbReference type="ChEBI" id="CHEBI:456216"/>
        <dbReference type="EC" id="2.7.11.1"/>
    </reaction>
</comment>
<dbReference type="EC" id="2.7.11.1" evidence="2 18"/>
<dbReference type="Pfam" id="PF00069">
    <property type="entry name" value="Pkinase"/>
    <property type="match status" value="1"/>
</dbReference>
<proteinExistence type="inferred from homology"/>
<organism evidence="21 22">
    <name type="scientific">Wickerhamomyces pijperi</name>
    <name type="common">Yeast</name>
    <name type="synonym">Pichia pijperi</name>
    <dbReference type="NCBI Taxonomy" id="599730"/>
    <lineage>
        <taxon>Eukaryota</taxon>
        <taxon>Fungi</taxon>
        <taxon>Dikarya</taxon>
        <taxon>Ascomycota</taxon>
        <taxon>Saccharomycotina</taxon>
        <taxon>Saccharomycetes</taxon>
        <taxon>Phaffomycetales</taxon>
        <taxon>Wickerhamomycetaceae</taxon>
        <taxon>Wickerhamomyces</taxon>
    </lineage>
</organism>
<feature type="compositionally biased region" description="Polar residues" evidence="19">
    <location>
        <begin position="88"/>
        <end position="115"/>
    </location>
</feature>
<feature type="domain" description="Protein kinase" evidence="20">
    <location>
        <begin position="141"/>
        <end position="391"/>
    </location>
</feature>
<evidence type="ECO:0000256" key="5">
    <source>
        <dbReference type="ARBA" id="ARBA00022527"/>
    </source>
</evidence>
<feature type="compositionally biased region" description="Basic and acidic residues" evidence="19">
    <location>
        <begin position="19"/>
        <end position="31"/>
    </location>
</feature>
<dbReference type="PROSITE" id="PS00108">
    <property type="entry name" value="PROTEIN_KINASE_ST"/>
    <property type="match status" value="1"/>
</dbReference>
<feature type="region of interest" description="Disordered" evidence="19">
    <location>
        <begin position="401"/>
        <end position="420"/>
    </location>
</feature>
<evidence type="ECO:0000256" key="17">
    <source>
        <dbReference type="PIRSR" id="PIRSR630616-3"/>
    </source>
</evidence>
<evidence type="ECO:0000256" key="13">
    <source>
        <dbReference type="ARBA" id="ARBA00047899"/>
    </source>
</evidence>
<dbReference type="GO" id="GO:0032465">
    <property type="term" value="P:regulation of cytokinesis"/>
    <property type="evidence" value="ECO:0007669"/>
    <property type="project" value="UniProtKB-ARBA"/>
</dbReference>
<dbReference type="GO" id="GO:0000776">
    <property type="term" value="C:kinetochore"/>
    <property type="evidence" value="ECO:0007669"/>
    <property type="project" value="UniProtKB-KW"/>
</dbReference>
<dbReference type="GO" id="GO:0000819">
    <property type="term" value="P:sister chromatid segregation"/>
    <property type="evidence" value="ECO:0007669"/>
    <property type="project" value="UniProtKB-ARBA"/>
</dbReference>
<feature type="binding site" evidence="16">
    <location>
        <position position="170"/>
    </location>
    <ligand>
        <name>ATP</name>
        <dbReference type="ChEBI" id="CHEBI:30616"/>
    </ligand>
</feature>
<dbReference type="Proteomes" id="UP000774326">
    <property type="component" value="Unassembled WGS sequence"/>
</dbReference>
<dbReference type="InterPro" id="IPR011009">
    <property type="entry name" value="Kinase-like_dom_sf"/>
</dbReference>
<evidence type="ECO:0000256" key="7">
    <source>
        <dbReference type="ARBA" id="ARBA00022741"/>
    </source>
</evidence>
<feature type="compositionally biased region" description="Low complexity" evidence="19">
    <location>
        <begin position="406"/>
        <end position="420"/>
    </location>
</feature>
<reference evidence="21" key="2">
    <citation type="submission" date="2021-01" db="EMBL/GenBank/DDBJ databases">
        <authorList>
            <person name="Schikora-Tamarit M.A."/>
        </authorList>
    </citation>
    <scope>NUCLEOTIDE SEQUENCE</scope>
    <source>
        <strain evidence="21">CBS2887</strain>
    </source>
</reference>
<feature type="binding site" evidence="16">
    <location>
        <begin position="268"/>
        <end position="269"/>
    </location>
    <ligand>
        <name>ATP</name>
        <dbReference type="ChEBI" id="CHEBI:30616"/>
    </ligand>
</feature>
<accession>A0A9P8TKB7</accession>
<dbReference type="InterPro" id="IPR000719">
    <property type="entry name" value="Prot_kinase_dom"/>
</dbReference>
<dbReference type="GO" id="GO:0032133">
    <property type="term" value="C:chromosome passenger complex"/>
    <property type="evidence" value="ECO:0007669"/>
    <property type="project" value="UniProtKB-ARBA"/>
</dbReference>
<evidence type="ECO:0000256" key="12">
    <source>
        <dbReference type="ARBA" id="ARBA00023328"/>
    </source>
</evidence>
<feature type="cross-link" description="Glycyl lysine isopeptide (Lys-Gly) (interchain with G-Cter in SUMO2)" evidence="17">
    <location>
        <position position="266"/>
    </location>
</feature>
<dbReference type="GO" id="GO:0045143">
    <property type="term" value="P:homologous chromosome segregation"/>
    <property type="evidence" value="ECO:0007669"/>
    <property type="project" value="UniProtKB-ARBA"/>
</dbReference>
<evidence type="ECO:0000256" key="11">
    <source>
        <dbReference type="ARBA" id="ARBA00022840"/>
    </source>
</evidence>
<dbReference type="PANTHER" id="PTHR24350">
    <property type="entry name" value="SERINE/THREONINE-PROTEIN KINASE IAL-RELATED"/>
    <property type="match status" value="1"/>
</dbReference>
<keyword evidence="12" id="KW-0137">Centromere</keyword>
<evidence type="ECO:0000256" key="6">
    <source>
        <dbReference type="ARBA" id="ARBA00022679"/>
    </source>
</evidence>
<keyword evidence="5 18" id="KW-0723">Serine/threonine-protein kinase</keyword>
<evidence type="ECO:0000256" key="1">
    <source>
        <dbReference type="ARBA" id="ARBA00004629"/>
    </source>
</evidence>
<reference evidence="21" key="1">
    <citation type="journal article" date="2021" name="Open Biol.">
        <title>Shared evolutionary footprints suggest mitochondrial oxidative damage underlies multiple complex I losses in fungi.</title>
        <authorList>
            <person name="Schikora-Tamarit M.A."/>
            <person name="Marcet-Houben M."/>
            <person name="Nosek J."/>
            <person name="Gabaldon T."/>
        </authorList>
    </citation>
    <scope>NUCLEOTIDE SEQUENCE</scope>
    <source>
        <strain evidence="21">CBS2887</strain>
    </source>
</reference>
<feature type="binding site" evidence="16">
    <location>
        <position position="282"/>
    </location>
    <ligand>
        <name>ATP</name>
        <dbReference type="ChEBI" id="CHEBI:30616"/>
    </ligand>
</feature>
<comment type="subcellular location">
    <subcellularLocation>
        <location evidence="1">Chromosome</location>
        <location evidence="1">Centromere</location>
        <location evidence="1">Kinetochore</location>
    </subcellularLocation>
</comment>
<dbReference type="GO" id="GO:0044779">
    <property type="term" value="P:meiotic spindle checkpoint signaling"/>
    <property type="evidence" value="ECO:0007669"/>
    <property type="project" value="UniProtKB-ARBA"/>
</dbReference>
<evidence type="ECO:0000256" key="19">
    <source>
        <dbReference type="SAM" id="MobiDB-lite"/>
    </source>
</evidence>
<keyword evidence="7 16" id="KW-0547">Nucleotide-binding</keyword>
<dbReference type="AlphaFoldDB" id="A0A9P8TKB7"/>
<feature type="binding site" evidence="16">
    <location>
        <position position="151"/>
    </location>
    <ligand>
        <name>ATP</name>
        <dbReference type="ChEBI" id="CHEBI:30616"/>
    </ligand>
</feature>
<gene>
    <name evidence="21" type="ORF">WICPIJ_007565</name>
</gene>
<keyword evidence="22" id="KW-1185">Reference proteome</keyword>
<dbReference type="SMART" id="SM00220">
    <property type="entry name" value="S_TKc"/>
    <property type="match status" value="1"/>
</dbReference>
<dbReference type="EMBL" id="JAEUBG010004410">
    <property type="protein sequence ID" value="KAH3681486.1"/>
    <property type="molecule type" value="Genomic_DNA"/>
</dbReference>
<evidence type="ECO:0000256" key="16">
    <source>
        <dbReference type="PIRSR" id="PIRSR630616-2"/>
    </source>
</evidence>
<feature type="region of interest" description="Disordered" evidence="19">
    <location>
        <begin position="1"/>
        <end position="115"/>
    </location>
</feature>
<dbReference type="GO" id="GO:0051233">
    <property type="term" value="C:spindle midzone"/>
    <property type="evidence" value="ECO:0007669"/>
    <property type="project" value="UniProtKB-ARBA"/>
</dbReference>
<sequence length="508" mass="58510">MAQIRSIDSRVSQVGNFDRGNDRIGRSRERPSLTSRARNPLTKMPLNNSSRLNQTRPPSSTKPRAQPSYMAPTISTSNNVVSPRRGHTTNNIPAGVSQNRRPITHTDSTLVNNSNLATKTPPLKIFEDIGIPQRQFKFEDFEIGKKLGKGKFGKVYCVKDKQTGFIGALKIMEKKELSEYKVEKQFRREVEIQAKLKNENILRLYSYFHDETRVYLILEYVYNGELYKYLKKKKRFNDITASHYIYQMAEALTYLHERHIIHRDIKPENILLGFDDIIKISDFGWSVTAKNSKRSTMCGTLDYLPPEMIEAKEHDYRVDVWALGVLCYEFVVGQPPFEEEFRDDTYKRIAKVDLKIPEFVTPECADLIRSLLQYDPEKRFPLSEVKNHPWILKNKAQWPKHRNSRNSRSVSSSGFSRVADSGSCEVMSSSIVISEVFAWKRRFNSKILILISSIKSVSPGQELGTSRRLTPPLILRYFNLLQAGLEMSSTDPDSGREFLDLKQFESST</sequence>
<dbReference type="GO" id="GO:0090266">
    <property type="term" value="P:regulation of mitotic cell cycle spindle assembly checkpoint"/>
    <property type="evidence" value="ECO:0007669"/>
    <property type="project" value="UniProtKB-ARBA"/>
</dbReference>
<evidence type="ECO:0000256" key="3">
    <source>
        <dbReference type="ARBA" id="ARBA00021157"/>
    </source>
</evidence>
<comment type="caution">
    <text evidence="21">The sequence shown here is derived from an EMBL/GenBank/DDBJ whole genome shotgun (WGS) entry which is preliminary data.</text>
</comment>
<dbReference type="PROSITE" id="PS50011">
    <property type="entry name" value="PROTEIN_KINASE_DOM"/>
    <property type="match status" value="1"/>
</dbReference>
<keyword evidence="9" id="KW-0159">Chromosome partition</keyword>
<evidence type="ECO:0000313" key="22">
    <source>
        <dbReference type="Proteomes" id="UP000774326"/>
    </source>
</evidence>
<dbReference type="InterPro" id="IPR030616">
    <property type="entry name" value="Aur-like"/>
</dbReference>
<feature type="compositionally biased region" description="Polar residues" evidence="19">
    <location>
        <begin position="45"/>
        <end position="63"/>
    </location>
</feature>
<dbReference type="Gene3D" id="1.10.510.10">
    <property type="entry name" value="Transferase(Phosphotransferase) domain 1"/>
    <property type="match status" value="1"/>
</dbReference>
<evidence type="ECO:0000313" key="21">
    <source>
        <dbReference type="EMBL" id="KAH3681486.1"/>
    </source>
</evidence>
<keyword evidence="11 16" id="KW-0067">ATP-binding</keyword>
<dbReference type="GO" id="GO:1902115">
    <property type="term" value="P:regulation of organelle assembly"/>
    <property type="evidence" value="ECO:0007669"/>
    <property type="project" value="UniProtKB-ARBA"/>
</dbReference>
<name>A0A9P8TKB7_WICPI</name>
<dbReference type="InterPro" id="IPR008271">
    <property type="entry name" value="Ser/Thr_kinase_AS"/>
</dbReference>
<feature type="active site" description="Proton acceptor" evidence="15">
    <location>
        <position position="264"/>
    </location>
</feature>